<keyword evidence="2" id="KW-0732">Signal</keyword>
<accession>A0ABD2WT44</accession>
<proteinExistence type="predicted"/>
<feature type="region of interest" description="Disordered" evidence="1">
    <location>
        <begin position="113"/>
        <end position="148"/>
    </location>
</feature>
<evidence type="ECO:0008006" key="5">
    <source>
        <dbReference type="Google" id="ProtNLM"/>
    </source>
</evidence>
<dbReference type="EMBL" id="JBJJXI010000074">
    <property type="protein sequence ID" value="KAL3396050.1"/>
    <property type="molecule type" value="Genomic_DNA"/>
</dbReference>
<organism evidence="3 4">
    <name type="scientific">Trichogramma kaykai</name>
    <dbReference type="NCBI Taxonomy" id="54128"/>
    <lineage>
        <taxon>Eukaryota</taxon>
        <taxon>Metazoa</taxon>
        <taxon>Ecdysozoa</taxon>
        <taxon>Arthropoda</taxon>
        <taxon>Hexapoda</taxon>
        <taxon>Insecta</taxon>
        <taxon>Pterygota</taxon>
        <taxon>Neoptera</taxon>
        <taxon>Endopterygota</taxon>
        <taxon>Hymenoptera</taxon>
        <taxon>Apocrita</taxon>
        <taxon>Proctotrupomorpha</taxon>
        <taxon>Chalcidoidea</taxon>
        <taxon>Trichogrammatidae</taxon>
        <taxon>Trichogramma</taxon>
    </lineage>
</organism>
<evidence type="ECO:0000256" key="1">
    <source>
        <dbReference type="SAM" id="MobiDB-lite"/>
    </source>
</evidence>
<feature type="chain" id="PRO_5044862449" description="DDE-1 domain-containing protein" evidence="2">
    <location>
        <begin position="23"/>
        <end position="148"/>
    </location>
</feature>
<dbReference type="Proteomes" id="UP001627154">
    <property type="component" value="Unassembled WGS sequence"/>
</dbReference>
<reference evidence="3 4" key="1">
    <citation type="journal article" date="2024" name="bioRxiv">
        <title>A reference genome for Trichogramma kaykai: A tiny desert-dwelling parasitoid wasp with competing sex-ratio distorters.</title>
        <authorList>
            <person name="Culotta J."/>
            <person name="Lindsey A.R."/>
        </authorList>
    </citation>
    <scope>NUCLEOTIDE SEQUENCE [LARGE SCALE GENOMIC DNA]</scope>
    <source>
        <strain evidence="3 4">KSX58</strain>
    </source>
</reference>
<comment type="caution">
    <text evidence="3">The sequence shown here is derived from an EMBL/GenBank/DDBJ whole genome shotgun (WGS) entry which is preliminary data.</text>
</comment>
<evidence type="ECO:0000313" key="4">
    <source>
        <dbReference type="Proteomes" id="UP001627154"/>
    </source>
</evidence>
<feature type="compositionally biased region" description="Acidic residues" evidence="1">
    <location>
        <begin position="130"/>
        <end position="148"/>
    </location>
</feature>
<dbReference type="AlphaFoldDB" id="A0ABD2WT44"/>
<evidence type="ECO:0000256" key="2">
    <source>
        <dbReference type="SAM" id="SignalP"/>
    </source>
</evidence>
<name>A0ABD2WT44_9HYME</name>
<evidence type="ECO:0000313" key="3">
    <source>
        <dbReference type="EMBL" id="KAL3396050.1"/>
    </source>
</evidence>
<protein>
    <recommendedName>
        <fullName evidence="5">DDE-1 domain-containing protein</fullName>
    </recommendedName>
</protein>
<feature type="signal peptide" evidence="2">
    <location>
        <begin position="1"/>
        <end position="22"/>
    </location>
</feature>
<gene>
    <name evidence="3" type="ORF">TKK_009923</name>
</gene>
<sequence length="148" mass="16497">MAACHPAATLFNVKIVFLPANATAICQPLDQGGLNNIMESYTEKYKKVARGGRMRLNLPDHVRSKDFLILQAEEDLALKSSDPFITLSRELPKKKFLPLKAKMKSLLVLDGHSEEASEELVVETNRSDENDTDSETETSDTDEDSDIE</sequence>
<keyword evidence="4" id="KW-1185">Reference proteome</keyword>